<protein>
    <submittedName>
        <fullName evidence="2">Uncharacterized protein</fullName>
    </submittedName>
</protein>
<evidence type="ECO:0000256" key="1">
    <source>
        <dbReference type="SAM" id="MobiDB-lite"/>
    </source>
</evidence>
<accession>A0ABR2KAF3</accession>
<comment type="caution">
    <text evidence="2">The sequence shown here is derived from an EMBL/GenBank/DDBJ whole genome shotgun (WGS) entry which is preliminary data.</text>
</comment>
<dbReference type="EMBL" id="JAPFFF010000006">
    <property type="protein sequence ID" value="KAK8888064.1"/>
    <property type="molecule type" value="Genomic_DNA"/>
</dbReference>
<evidence type="ECO:0000313" key="2">
    <source>
        <dbReference type="EMBL" id="KAK8888064.1"/>
    </source>
</evidence>
<organism evidence="2 3">
    <name type="scientific">Tritrichomonas musculus</name>
    <dbReference type="NCBI Taxonomy" id="1915356"/>
    <lineage>
        <taxon>Eukaryota</taxon>
        <taxon>Metamonada</taxon>
        <taxon>Parabasalia</taxon>
        <taxon>Tritrichomonadida</taxon>
        <taxon>Tritrichomonadidae</taxon>
        <taxon>Tritrichomonas</taxon>
    </lineage>
</organism>
<proteinExistence type="predicted"/>
<dbReference type="InterPro" id="IPR017956">
    <property type="entry name" value="AT_hook_DNA-bd_motif"/>
</dbReference>
<name>A0ABR2KAF3_9EUKA</name>
<gene>
    <name evidence="2" type="ORF">M9Y10_039124</name>
</gene>
<dbReference type="Pfam" id="PF02178">
    <property type="entry name" value="AT_hook"/>
    <property type="match status" value="1"/>
</dbReference>
<keyword evidence="3" id="KW-1185">Reference proteome</keyword>
<evidence type="ECO:0000313" key="3">
    <source>
        <dbReference type="Proteomes" id="UP001470230"/>
    </source>
</evidence>
<feature type="region of interest" description="Disordered" evidence="1">
    <location>
        <begin position="1"/>
        <end position="38"/>
    </location>
</feature>
<reference evidence="2 3" key="1">
    <citation type="submission" date="2024-04" db="EMBL/GenBank/DDBJ databases">
        <title>Tritrichomonas musculus Genome.</title>
        <authorList>
            <person name="Alves-Ferreira E."/>
            <person name="Grigg M."/>
            <person name="Lorenzi H."/>
            <person name="Galac M."/>
        </authorList>
    </citation>
    <scope>NUCLEOTIDE SEQUENCE [LARGE SCALE GENOMIC DNA]</scope>
    <source>
        <strain evidence="2 3">EAF2021</strain>
    </source>
</reference>
<dbReference type="Proteomes" id="UP001470230">
    <property type="component" value="Unassembled WGS sequence"/>
</dbReference>
<feature type="compositionally biased region" description="Basic residues" evidence="1">
    <location>
        <begin position="1"/>
        <end position="15"/>
    </location>
</feature>
<sequence>MIPKVIKKTKHKLRQGKLELTSRKRGRPRKDKVQNKEEEDQNDFMIFVLPYLTRFREQEIAPGARVLPFSQEEIVPSPDWMPKNIIIKKRLLTLIKKDGII</sequence>